<organism evidence="1 2">
    <name type="scientific">Mycoavidus cysteinexigens</name>
    <dbReference type="NCBI Taxonomy" id="1553431"/>
    <lineage>
        <taxon>Bacteria</taxon>
        <taxon>Pseudomonadati</taxon>
        <taxon>Pseudomonadota</taxon>
        <taxon>Betaproteobacteria</taxon>
        <taxon>Burkholderiales</taxon>
        <taxon>Burkholderiaceae</taxon>
        <taxon>Mycoavidus</taxon>
    </lineage>
</organism>
<dbReference type="RefSeq" id="WP_045363230.1">
    <property type="nucleotide sequence ID" value="NZ_AP018150.1"/>
</dbReference>
<evidence type="ECO:0000313" key="1">
    <source>
        <dbReference type="EMBL" id="BBE08577.1"/>
    </source>
</evidence>
<name>A0A2Z6ET43_9BURK</name>
<sequence>MVVDEFLFKLGVVADIKQAQHFRQTLSDVARTASIATTAVGVLAGGLTSFFAKALNGLNTLNQAARETGVSAEYLQQLGFAAAQNGASLEATTASVRGLSKVIGEAADGIGRGARAFEHYGLSAKNANGSIKSVTQMMGELQDKMQRLSDPQRSAFLQKMGIDAAMLQTLRLSKAELHELMQEAQDLGIATQEQADRASAWGDAMTRMDWIFKSLRTQIALGLAPQLLLLADRFKAFLLRNKELIRDGLRRFIDILFATVQALVHTGSAMDRMIRHTIGWKAALWALVGVSAWVKRATIAAFVVNPVAWLAVAIAGLIVLIDDLMTHLRGGEASLARFWDWLGNGINYAKQALAQCCNYLTRFQKTLAQVASKIKALINSTWAQLVQLIRQTWKSLLAKSTALVARLKTLFLSLLESARTLWTNITDGIAYAFETAFNRVQRAWDSVFGWISKGWDKLHSGFRWIGEKLNLTQGIDIAQAVNLASASAHPAAHQSNTVNHHTTHHAQRTQQQTVNQDIKIHIASSDPVAAGRATMDALRQQRIATHNSHSAAKL</sequence>
<keyword evidence="2" id="KW-1185">Reference proteome</keyword>
<dbReference type="Proteomes" id="UP000282597">
    <property type="component" value="Chromosome"/>
</dbReference>
<proteinExistence type="predicted"/>
<gene>
    <name evidence="1" type="ORF">MCB1EB_0416</name>
</gene>
<accession>A0A2Z6ET43</accession>
<dbReference type="KEGG" id="mcys:MCB1EB_0416"/>
<dbReference type="AlphaFoldDB" id="A0A2Z6ET43"/>
<evidence type="ECO:0000313" key="2">
    <source>
        <dbReference type="Proteomes" id="UP000282597"/>
    </source>
</evidence>
<protein>
    <submittedName>
        <fullName evidence="1">Tail tape measure protein TP901 core region</fullName>
    </submittedName>
</protein>
<reference evidence="1 2" key="1">
    <citation type="journal article" date="2018" name="Microbes Environ.">
        <title>Comparative Genomic Insights into Endofungal Lifestyles of Two Bacterial Endosymbionts, Mycoavidus cysteinexigens and Burkholderia rhizoxinica.</title>
        <authorList>
            <person name="Sharmin D."/>
            <person name="Guo Y."/>
            <person name="Nishizawa T."/>
            <person name="Ohshima S."/>
            <person name="Sato Y."/>
            <person name="Takashima Y."/>
            <person name="Narisawa K."/>
            <person name="Ohta H."/>
        </authorList>
    </citation>
    <scope>NUCLEOTIDE SEQUENCE [LARGE SCALE GENOMIC DNA]</scope>
    <source>
        <strain evidence="1 2">B1-EB</strain>
    </source>
</reference>
<dbReference type="EMBL" id="AP018150">
    <property type="protein sequence ID" value="BBE08577.1"/>
    <property type="molecule type" value="Genomic_DNA"/>
</dbReference>